<dbReference type="Proteomes" id="UP000245910">
    <property type="component" value="Chromosome II"/>
</dbReference>
<evidence type="ECO:0000313" key="1">
    <source>
        <dbReference type="EMBL" id="CEI61612.1"/>
    </source>
</evidence>
<accession>A0A2L2SVI0</accession>
<dbReference type="OrthoDB" id="10313208at2759"/>
<name>A0A2L2SVI0_9HYPO</name>
<dbReference type="EMBL" id="LN649230">
    <property type="protein sequence ID" value="CEI61612.1"/>
    <property type="molecule type" value="Genomic_DNA"/>
</dbReference>
<protein>
    <submittedName>
        <fullName evidence="1">Uncharacterized protein</fullName>
    </submittedName>
</protein>
<evidence type="ECO:0000313" key="2">
    <source>
        <dbReference type="Proteomes" id="UP000245910"/>
    </source>
</evidence>
<reference evidence="2" key="1">
    <citation type="submission" date="2014-10" db="EMBL/GenBank/DDBJ databases">
        <authorList>
            <person name="King R."/>
        </authorList>
    </citation>
    <scope>NUCLEOTIDE SEQUENCE [LARGE SCALE GENOMIC DNA]</scope>
    <source>
        <strain evidence="2">A3/5</strain>
    </source>
</reference>
<sequence length="65" mass="7280">MSEPVTHQHHIPLRHITDPAKVQEVLEKIYGAGNFEATWSEGAIDVMAEQEKPQNLLGKLQEEGC</sequence>
<proteinExistence type="predicted"/>
<organism evidence="1 2">
    <name type="scientific">Fusarium venenatum</name>
    <dbReference type="NCBI Taxonomy" id="56646"/>
    <lineage>
        <taxon>Eukaryota</taxon>
        <taxon>Fungi</taxon>
        <taxon>Dikarya</taxon>
        <taxon>Ascomycota</taxon>
        <taxon>Pezizomycotina</taxon>
        <taxon>Sordariomycetes</taxon>
        <taxon>Hypocreomycetidae</taxon>
        <taxon>Hypocreales</taxon>
        <taxon>Nectriaceae</taxon>
        <taxon>Fusarium</taxon>
    </lineage>
</organism>
<keyword evidence="2" id="KW-1185">Reference proteome</keyword>
<dbReference type="AlphaFoldDB" id="A0A2L2SVI0"/>